<dbReference type="InterPro" id="IPR036291">
    <property type="entry name" value="NAD(P)-bd_dom_sf"/>
</dbReference>
<reference evidence="3 4" key="1">
    <citation type="submission" date="2018-02" db="EMBL/GenBank/DDBJ databases">
        <title>Complete genome of the streamlined marine actinobacterium Pontimonas salivibrio CL-TW6 adapted to coastal planktonic lifestype.</title>
        <authorList>
            <person name="Cho B.C."/>
            <person name="Hardies S.C."/>
            <person name="Jang G.I."/>
            <person name="Hwang C.Y."/>
        </authorList>
    </citation>
    <scope>NUCLEOTIDE SEQUENCE [LARGE SCALE GENOMIC DNA]</scope>
    <source>
        <strain evidence="3 4">CL-TW6</strain>
    </source>
</reference>
<sequence>MTFTTESIPPLHNTVALITGGNGGLGYHSALALSAKGAHVILGSRDPDKGAQARDTITSQHPDASIEVLPLDLASLASIATAAHTVTSTHSALNILMNNAGIMALPESTTEDGFESQFGVNHLGHWALTAQLMPLLTQTPGARVVTTTSTAHHFASGINHTNPHLRGKYSPWGAYGHSKLANYYFALGLHKKAQAAGMSIMSMLAHPGLAHTDLQVRTAAEGGAGASGEFFKRLAATRGMTAADGALPQLRAAVDPDAQSGQFYAPRKVNTGDPIIRPFLRPFAQSQIAKLWALSARETGLAIL</sequence>
<evidence type="ECO:0000256" key="2">
    <source>
        <dbReference type="ARBA" id="ARBA00023002"/>
    </source>
</evidence>
<evidence type="ECO:0000256" key="1">
    <source>
        <dbReference type="ARBA" id="ARBA00006484"/>
    </source>
</evidence>
<dbReference type="RefSeq" id="WP_104913063.1">
    <property type="nucleotide sequence ID" value="NZ_CP026923.1"/>
</dbReference>
<dbReference type="AlphaFoldDB" id="A0A2L2BP81"/>
<protein>
    <submittedName>
        <fullName evidence="3">NAD(P)-dependent short-chain dehydrogenase family</fullName>
    </submittedName>
</protein>
<evidence type="ECO:0000313" key="3">
    <source>
        <dbReference type="EMBL" id="AVG23454.1"/>
    </source>
</evidence>
<comment type="similarity">
    <text evidence="1">Belongs to the short-chain dehydrogenases/reductases (SDR) family.</text>
</comment>
<dbReference type="PANTHER" id="PTHR24320">
    <property type="entry name" value="RETINOL DEHYDROGENASE"/>
    <property type="match status" value="1"/>
</dbReference>
<dbReference type="KEGG" id="psai:C3B54_11461"/>
<dbReference type="PRINTS" id="PR00081">
    <property type="entry name" value="GDHRDH"/>
</dbReference>
<proteinExistence type="inferred from homology"/>
<dbReference type="EMBL" id="CP026923">
    <property type="protein sequence ID" value="AVG23454.1"/>
    <property type="molecule type" value="Genomic_DNA"/>
</dbReference>
<keyword evidence="2" id="KW-0560">Oxidoreductase</keyword>
<dbReference type="InterPro" id="IPR002347">
    <property type="entry name" value="SDR_fam"/>
</dbReference>
<evidence type="ECO:0000313" key="4">
    <source>
        <dbReference type="Proteomes" id="UP000243077"/>
    </source>
</evidence>
<dbReference type="OrthoDB" id="4577644at2"/>
<organism evidence="3 4">
    <name type="scientific">Pontimonas salivibrio</name>
    <dbReference type="NCBI Taxonomy" id="1159327"/>
    <lineage>
        <taxon>Bacteria</taxon>
        <taxon>Bacillati</taxon>
        <taxon>Actinomycetota</taxon>
        <taxon>Actinomycetes</taxon>
        <taxon>Micrococcales</taxon>
        <taxon>Microbacteriaceae</taxon>
        <taxon>Pontimonas</taxon>
    </lineage>
</organism>
<gene>
    <name evidence="3" type="ORF">C3B54_11461</name>
</gene>
<name>A0A2L2BP81_9MICO</name>
<dbReference type="SUPFAM" id="SSF51735">
    <property type="entry name" value="NAD(P)-binding Rossmann-fold domains"/>
    <property type="match status" value="1"/>
</dbReference>
<dbReference type="GO" id="GO:0016491">
    <property type="term" value="F:oxidoreductase activity"/>
    <property type="evidence" value="ECO:0007669"/>
    <property type="project" value="UniProtKB-KW"/>
</dbReference>
<dbReference type="Gene3D" id="3.40.50.720">
    <property type="entry name" value="NAD(P)-binding Rossmann-like Domain"/>
    <property type="match status" value="1"/>
</dbReference>
<dbReference type="Proteomes" id="UP000243077">
    <property type="component" value="Chromosome"/>
</dbReference>
<accession>A0A2L2BP81</accession>
<dbReference type="PANTHER" id="PTHR24320:SF148">
    <property type="entry name" value="NAD(P)-BINDING ROSSMANN-FOLD SUPERFAMILY PROTEIN"/>
    <property type="match status" value="1"/>
</dbReference>
<dbReference type="Pfam" id="PF00106">
    <property type="entry name" value="adh_short"/>
    <property type="match status" value="1"/>
</dbReference>
<keyword evidence="4" id="KW-1185">Reference proteome</keyword>